<name>I1HEV9_BRADI</name>
<evidence type="ECO:0000313" key="4">
    <source>
        <dbReference type="Proteomes" id="UP000008810"/>
    </source>
</evidence>
<proteinExistence type="predicted"/>
<feature type="compositionally biased region" description="Low complexity" evidence="1">
    <location>
        <begin position="177"/>
        <end position="187"/>
    </location>
</feature>
<reference evidence="2" key="2">
    <citation type="submission" date="2017-06" db="EMBL/GenBank/DDBJ databases">
        <title>WGS assembly of Brachypodium distachyon.</title>
        <authorList>
            <consortium name="The International Brachypodium Initiative"/>
            <person name="Lucas S."/>
            <person name="Harmon-Smith M."/>
            <person name="Lail K."/>
            <person name="Tice H."/>
            <person name="Grimwood J."/>
            <person name="Bruce D."/>
            <person name="Barry K."/>
            <person name="Shu S."/>
            <person name="Lindquist E."/>
            <person name="Wang M."/>
            <person name="Pitluck S."/>
            <person name="Vogel J.P."/>
            <person name="Garvin D.F."/>
            <person name="Mockler T.C."/>
            <person name="Schmutz J."/>
            <person name="Rokhsar D."/>
            <person name="Bevan M.W."/>
        </authorList>
    </citation>
    <scope>NUCLEOTIDE SEQUENCE</scope>
    <source>
        <strain evidence="2">Bd21</strain>
    </source>
</reference>
<organism evidence="2">
    <name type="scientific">Brachypodium distachyon</name>
    <name type="common">Purple false brome</name>
    <name type="synonym">Trachynia distachya</name>
    <dbReference type="NCBI Taxonomy" id="15368"/>
    <lineage>
        <taxon>Eukaryota</taxon>
        <taxon>Viridiplantae</taxon>
        <taxon>Streptophyta</taxon>
        <taxon>Embryophyta</taxon>
        <taxon>Tracheophyta</taxon>
        <taxon>Spermatophyta</taxon>
        <taxon>Magnoliopsida</taxon>
        <taxon>Liliopsida</taxon>
        <taxon>Poales</taxon>
        <taxon>Poaceae</taxon>
        <taxon>BOP clade</taxon>
        <taxon>Pooideae</taxon>
        <taxon>Stipodae</taxon>
        <taxon>Brachypodieae</taxon>
        <taxon>Brachypodium</taxon>
    </lineage>
</organism>
<dbReference type="KEGG" id="bdi:106866117"/>
<dbReference type="Pfam" id="PF06273">
    <property type="entry name" value="eIF-4B"/>
    <property type="match status" value="1"/>
</dbReference>
<accession>A0A0Q3IUI9</accession>
<accession>I1HEV9</accession>
<dbReference type="EnsemblPlants" id="KQK04100">
    <property type="protein sequence ID" value="KQK04100"/>
    <property type="gene ID" value="BRADI_2g11690v3"/>
</dbReference>
<evidence type="ECO:0000256" key="1">
    <source>
        <dbReference type="SAM" id="MobiDB-lite"/>
    </source>
</evidence>
<sequence length="255" mass="28693">MDERSDRGGGKDRARRFSFSWADEVEREEQQLYEQQQQPAPPPRREEKNEPAKTDPFGAARPREVVLAEKGVDWRARDRELESSRRSAACRTSRTRARGKRDVRAAAPAPTVTPRRPQADSTPAPIVHRKTEEPQPVSYRGRGERGGKRKSSGEVQARQVPQVADQGRGVLRELNIGSRGNSSLWSSKKSRNSTATQRIVATEIATADYENRGSSSRVPTKSDGSSEIGQKRMGKGRRRRRIRTNKSKKQQTLPL</sequence>
<dbReference type="Gramene" id="KQK04100">
    <property type="protein sequence ID" value="KQK04100"/>
    <property type="gene ID" value="BRADI_2g11690v3"/>
</dbReference>
<dbReference type="GO" id="GO:0003743">
    <property type="term" value="F:translation initiation factor activity"/>
    <property type="evidence" value="ECO:0000318"/>
    <property type="project" value="GO_Central"/>
</dbReference>
<dbReference type="GeneID" id="106866117"/>
<dbReference type="GO" id="GO:0003729">
    <property type="term" value="F:mRNA binding"/>
    <property type="evidence" value="ECO:0000318"/>
    <property type="project" value="GO_Central"/>
</dbReference>
<dbReference type="InterPro" id="IPR010433">
    <property type="entry name" value="EIF-4B_pln"/>
</dbReference>
<dbReference type="FunCoup" id="I1HEV9">
    <property type="interactions" value="702"/>
</dbReference>
<dbReference type="HOGENOM" id="CLU_1091266_0_0_1"/>
<dbReference type="OrthoDB" id="985902at2759"/>
<reference evidence="3" key="3">
    <citation type="submission" date="2018-08" db="UniProtKB">
        <authorList>
            <consortium name="EnsemblPlants"/>
        </authorList>
    </citation>
    <scope>IDENTIFICATION</scope>
    <source>
        <strain evidence="3">cv. Bd21</strain>
    </source>
</reference>
<dbReference type="RefSeq" id="XP_014754335.1">
    <property type="nucleotide sequence ID" value="XM_014898849.2"/>
</dbReference>
<evidence type="ECO:0000313" key="2">
    <source>
        <dbReference type="EMBL" id="KQK04100.2"/>
    </source>
</evidence>
<dbReference type="EMBL" id="CM000881">
    <property type="protein sequence ID" value="KQK04100.2"/>
    <property type="molecule type" value="Genomic_DNA"/>
</dbReference>
<dbReference type="Proteomes" id="UP000008810">
    <property type="component" value="Chromosome 2"/>
</dbReference>
<feature type="compositionally biased region" description="Low complexity" evidence="1">
    <location>
        <begin position="105"/>
        <end position="116"/>
    </location>
</feature>
<dbReference type="OMA" id="GNGCNCN"/>
<feature type="compositionally biased region" description="Basic and acidic residues" evidence="1">
    <location>
        <begin position="1"/>
        <end position="12"/>
    </location>
</feature>
<protein>
    <submittedName>
        <fullName evidence="2 3">Uncharacterized protein</fullName>
    </submittedName>
</protein>
<reference evidence="2 3" key="1">
    <citation type="journal article" date="2010" name="Nature">
        <title>Genome sequencing and analysis of the model grass Brachypodium distachyon.</title>
        <authorList>
            <consortium name="International Brachypodium Initiative"/>
        </authorList>
    </citation>
    <scope>NUCLEOTIDE SEQUENCE [LARGE SCALE GENOMIC DNA]</scope>
    <source>
        <strain evidence="2 3">Bd21</strain>
    </source>
</reference>
<dbReference type="AlphaFoldDB" id="I1HEV9"/>
<keyword evidence="4" id="KW-1185">Reference proteome</keyword>
<feature type="compositionally biased region" description="Basic and acidic residues" evidence="1">
    <location>
        <begin position="43"/>
        <end position="53"/>
    </location>
</feature>
<feature type="compositionally biased region" description="Basic and acidic residues" evidence="1">
    <location>
        <begin position="61"/>
        <end position="85"/>
    </location>
</feature>
<gene>
    <name evidence="3" type="primary">LOC106866117</name>
    <name evidence="2" type="ORF">BRADI_2g11690v3</name>
</gene>
<feature type="compositionally biased region" description="Basic residues" evidence="1">
    <location>
        <begin position="232"/>
        <end position="249"/>
    </location>
</feature>
<feature type="compositionally biased region" description="Polar residues" evidence="1">
    <location>
        <begin position="212"/>
        <end position="228"/>
    </location>
</feature>
<evidence type="ECO:0000313" key="3">
    <source>
        <dbReference type="EnsemblPlants" id="KQK04100"/>
    </source>
</evidence>
<dbReference type="ExpressionAtlas" id="I1HEV9">
    <property type="expression patterns" value="baseline"/>
</dbReference>
<dbReference type="eggNOG" id="ENOG502S94N">
    <property type="taxonomic scope" value="Eukaryota"/>
</dbReference>
<feature type="region of interest" description="Disordered" evidence="1">
    <location>
        <begin position="1"/>
        <end position="255"/>
    </location>
</feature>